<keyword evidence="1" id="KW-0472">Membrane</keyword>
<dbReference type="EMBL" id="UAVB01000003">
    <property type="protein sequence ID" value="SQA20091.1"/>
    <property type="molecule type" value="Genomic_DNA"/>
</dbReference>
<dbReference type="Proteomes" id="UP000250200">
    <property type="component" value="Unassembled WGS sequence"/>
</dbReference>
<dbReference type="AlphaFoldDB" id="A0A7Z7P4N8"/>
<dbReference type="RefSeq" id="WP_154801180.1">
    <property type="nucleotide sequence ID" value="NZ_UAVB01000003.1"/>
</dbReference>
<evidence type="ECO:0000313" key="3">
    <source>
        <dbReference type="Proteomes" id="UP000250200"/>
    </source>
</evidence>
<feature type="transmembrane region" description="Helical" evidence="1">
    <location>
        <begin position="81"/>
        <end position="98"/>
    </location>
</feature>
<comment type="caution">
    <text evidence="2">The sequence shown here is derived from an EMBL/GenBank/DDBJ whole genome shotgun (WGS) entry which is preliminary data.</text>
</comment>
<evidence type="ECO:0000256" key="1">
    <source>
        <dbReference type="SAM" id="Phobius"/>
    </source>
</evidence>
<organism evidence="2 3">
    <name type="scientific">Streptococcus agalactiae</name>
    <dbReference type="NCBI Taxonomy" id="1311"/>
    <lineage>
        <taxon>Bacteria</taxon>
        <taxon>Bacillati</taxon>
        <taxon>Bacillota</taxon>
        <taxon>Bacilli</taxon>
        <taxon>Lactobacillales</taxon>
        <taxon>Streptococcaceae</taxon>
        <taxon>Streptococcus</taxon>
    </lineage>
</organism>
<keyword evidence="1" id="KW-1133">Transmembrane helix</keyword>
<name>A0A7Z7P4N8_STRAG</name>
<reference evidence="2 3" key="1">
    <citation type="submission" date="2018-06" db="EMBL/GenBank/DDBJ databases">
        <authorList>
            <consortium name="Pathogen Informatics"/>
            <person name="Doyle S."/>
        </authorList>
    </citation>
    <scope>NUCLEOTIDE SEQUENCE [LARGE SCALE GENOMIC DNA]</scope>
    <source>
        <strain evidence="2 3">NCTC8181</strain>
    </source>
</reference>
<evidence type="ECO:0000313" key="2">
    <source>
        <dbReference type="EMBL" id="SQA20091.1"/>
    </source>
</evidence>
<proteinExistence type="predicted"/>
<feature type="transmembrane region" description="Helical" evidence="1">
    <location>
        <begin position="12"/>
        <end position="32"/>
    </location>
</feature>
<gene>
    <name evidence="2" type="ORF">NCTC8181_02441</name>
</gene>
<protein>
    <submittedName>
        <fullName evidence="2">Phage membrane protein</fullName>
    </submittedName>
</protein>
<accession>A0A7Z7P4N8</accession>
<sequence length="99" mass="11122">MNYDKNKNDAKKNFIIALVLLPFGLVLSGFVIKYGWNNILSTIDGVPSINLPQAVVINVLISPFASKKNTDEDFCYSDCKSVYFSVVVLLLLWIVTLFM</sequence>
<keyword evidence="1" id="KW-0812">Transmembrane</keyword>